<dbReference type="SUPFAM" id="SSF52172">
    <property type="entry name" value="CheY-like"/>
    <property type="match status" value="1"/>
</dbReference>
<dbReference type="InterPro" id="IPR001867">
    <property type="entry name" value="OmpR/PhoB-type_DNA-bd"/>
</dbReference>
<dbReference type="InterPro" id="IPR039420">
    <property type="entry name" value="WalR-like"/>
</dbReference>
<protein>
    <submittedName>
        <fullName evidence="10">Response regulator with CheY-like receiver domain and winged-helix DNA-binding domain</fullName>
    </submittedName>
</protein>
<keyword evidence="1 6" id="KW-0597">Phosphoprotein</keyword>
<dbReference type="InterPro" id="IPR036388">
    <property type="entry name" value="WH-like_DNA-bd_sf"/>
</dbReference>
<evidence type="ECO:0000256" key="1">
    <source>
        <dbReference type="ARBA" id="ARBA00022553"/>
    </source>
</evidence>
<dbReference type="GO" id="GO:0000976">
    <property type="term" value="F:transcription cis-regulatory region binding"/>
    <property type="evidence" value="ECO:0007669"/>
    <property type="project" value="TreeGrafter"/>
</dbReference>
<dbReference type="Gene3D" id="3.40.50.2300">
    <property type="match status" value="1"/>
</dbReference>
<evidence type="ECO:0000313" key="10">
    <source>
        <dbReference type="EMBL" id="AEV74870.1"/>
    </source>
</evidence>
<keyword evidence="3" id="KW-0805">Transcription regulation</keyword>
<dbReference type="Pfam" id="PF00072">
    <property type="entry name" value="Response_reg"/>
    <property type="match status" value="1"/>
</dbReference>
<dbReference type="AlphaFoldDB" id="G8RLP7"/>
<evidence type="ECO:0000259" key="9">
    <source>
        <dbReference type="PROSITE" id="PS51755"/>
    </source>
</evidence>
<evidence type="ECO:0000259" key="8">
    <source>
        <dbReference type="PROSITE" id="PS50110"/>
    </source>
</evidence>
<dbReference type="Pfam" id="PF00486">
    <property type="entry name" value="Trans_reg_C"/>
    <property type="match status" value="1"/>
</dbReference>
<dbReference type="KEGG" id="mrh:MycrhN_4371"/>
<dbReference type="GO" id="GO:0000156">
    <property type="term" value="F:phosphorelay response regulator activity"/>
    <property type="evidence" value="ECO:0007669"/>
    <property type="project" value="TreeGrafter"/>
</dbReference>
<dbReference type="SMART" id="SM00862">
    <property type="entry name" value="Trans_reg_C"/>
    <property type="match status" value="1"/>
</dbReference>
<evidence type="ECO:0000256" key="4">
    <source>
        <dbReference type="ARBA" id="ARBA00023125"/>
    </source>
</evidence>
<dbReference type="InterPro" id="IPR001789">
    <property type="entry name" value="Sig_transdc_resp-reg_receiver"/>
</dbReference>
<sequence length="227" mass="25710">MDEPVRVLVVEDEVRLAETIRRGLESEGFVVDVEHRGDDGFHTAVSGTFDAIILDIMLPGKNGYDFVRDLRDQNVWTPVLMLSAKDGEYDLADAFDLGADDYLVKPFSFVVLFARLRALIRRGAPERPPVLTAGDVELDPARHKVSRAGIELSLTPREYSVLEFLMRHRDRVVSKTEIVNAVWDNHYGGDENIVEVYIRYLRRKIDLPFSGQSIETVRGVGYRFVGS</sequence>
<proteinExistence type="predicted"/>
<feature type="domain" description="OmpR/PhoB-type" evidence="9">
    <location>
        <begin position="128"/>
        <end position="226"/>
    </location>
</feature>
<dbReference type="GO" id="GO:0005829">
    <property type="term" value="C:cytosol"/>
    <property type="evidence" value="ECO:0007669"/>
    <property type="project" value="TreeGrafter"/>
</dbReference>
<dbReference type="FunFam" id="1.10.10.10:FF:000005">
    <property type="entry name" value="Two-component system response regulator"/>
    <property type="match status" value="1"/>
</dbReference>
<evidence type="ECO:0000256" key="3">
    <source>
        <dbReference type="ARBA" id="ARBA00023015"/>
    </source>
</evidence>
<dbReference type="PATRIC" id="fig|710685.3.peg.4385"/>
<keyword evidence="5" id="KW-0804">Transcription</keyword>
<evidence type="ECO:0000256" key="2">
    <source>
        <dbReference type="ARBA" id="ARBA00023012"/>
    </source>
</evidence>
<evidence type="ECO:0000313" key="11">
    <source>
        <dbReference type="Proteomes" id="UP000005442"/>
    </source>
</evidence>
<gene>
    <name evidence="10" type="ordered locus">MycrhN_4371</name>
</gene>
<evidence type="ECO:0000256" key="5">
    <source>
        <dbReference type="ARBA" id="ARBA00023163"/>
    </source>
</evidence>
<feature type="DNA-binding region" description="OmpR/PhoB-type" evidence="7">
    <location>
        <begin position="128"/>
        <end position="226"/>
    </location>
</feature>
<reference evidence="10 11" key="1">
    <citation type="submission" date="2011-12" db="EMBL/GenBank/DDBJ databases">
        <title>Complete sequence of Mycobacterium rhodesiae NBB3.</title>
        <authorList>
            <consortium name="US DOE Joint Genome Institute"/>
            <person name="Lucas S."/>
            <person name="Han J."/>
            <person name="Lapidus A."/>
            <person name="Cheng J.-F."/>
            <person name="Goodwin L."/>
            <person name="Pitluck S."/>
            <person name="Peters L."/>
            <person name="Mikhailova N."/>
            <person name="Gu W."/>
            <person name="Detter J.C."/>
            <person name="Han C."/>
            <person name="Tapia R."/>
            <person name="Land M."/>
            <person name="Hauser L."/>
            <person name="Kyrpides N."/>
            <person name="Ivanova N."/>
            <person name="Pagani I."/>
            <person name="Mattes T."/>
            <person name="Holmes A."/>
            <person name="Rutledge P."/>
            <person name="Paulsen I."/>
            <person name="Coleman N."/>
            <person name="Woyke T."/>
        </authorList>
    </citation>
    <scope>NUCLEOTIDE SEQUENCE [LARGE SCALE GENOMIC DNA]</scope>
    <source>
        <strain evidence="10 11">NBB3</strain>
    </source>
</reference>
<keyword evidence="4 7" id="KW-0238">DNA-binding</keyword>
<dbReference type="CDD" id="cd00383">
    <property type="entry name" value="trans_reg_C"/>
    <property type="match status" value="1"/>
</dbReference>
<feature type="domain" description="Response regulatory" evidence="8">
    <location>
        <begin position="6"/>
        <end position="120"/>
    </location>
</feature>
<accession>G8RLP7</accession>
<dbReference type="SMART" id="SM00448">
    <property type="entry name" value="REC"/>
    <property type="match status" value="1"/>
</dbReference>
<feature type="modified residue" description="4-aspartylphosphate" evidence="6">
    <location>
        <position position="55"/>
    </location>
</feature>
<dbReference type="PANTHER" id="PTHR48111">
    <property type="entry name" value="REGULATOR OF RPOS"/>
    <property type="match status" value="1"/>
</dbReference>
<dbReference type="PANTHER" id="PTHR48111:SF36">
    <property type="entry name" value="TRANSCRIPTIONAL REGULATORY PROTEIN CUTR"/>
    <property type="match status" value="1"/>
</dbReference>
<dbReference type="eggNOG" id="COG0745">
    <property type="taxonomic scope" value="Bacteria"/>
</dbReference>
<dbReference type="GO" id="GO:0032993">
    <property type="term" value="C:protein-DNA complex"/>
    <property type="evidence" value="ECO:0007669"/>
    <property type="project" value="TreeGrafter"/>
</dbReference>
<evidence type="ECO:0000256" key="6">
    <source>
        <dbReference type="PROSITE-ProRule" id="PRU00169"/>
    </source>
</evidence>
<dbReference type="GO" id="GO:0006355">
    <property type="term" value="P:regulation of DNA-templated transcription"/>
    <property type="evidence" value="ECO:0007669"/>
    <property type="project" value="InterPro"/>
</dbReference>
<keyword evidence="11" id="KW-1185">Reference proteome</keyword>
<name>G8RLP7_MYCRN</name>
<organism evidence="10 11">
    <name type="scientific">Mycolicibacterium rhodesiae (strain NBB3)</name>
    <name type="common">Mycobacterium rhodesiae</name>
    <dbReference type="NCBI Taxonomy" id="710685"/>
    <lineage>
        <taxon>Bacteria</taxon>
        <taxon>Bacillati</taxon>
        <taxon>Actinomycetota</taxon>
        <taxon>Actinomycetes</taxon>
        <taxon>Mycobacteriales</taxon>
        <taxon>Mycobacteriaceae</taxon>
        <taxon>Mycolicibacterium</taxon>
    </lineage>
</organism>
<dbReference type="PROSITE" id="PS50110">
    <property type="entry name" value="RESPONSE_REGULATORY"/>
    <property type="match status" value="1"/>
</dbReference>
<dbReference type="Gene3D" id="1.10.10.10">
    <property type="entry name" value="Winged helix-like DNA-binding domain superfamily/Winged helix DNA-binding domain"/>
    <property type="match status" value="1"/>
</dbReference>
<dbReference type="InterPro" id="IPR011006">
    <property type="entry name" value="CheY-like_superfamily"/>
</dbReference>
<dbReference type="EMBL" id="CP003169">
    <property type="protein sequence ID" value="AEV74870.1"/>
    <property type="molecule type" value="Genomic_DNA"/>
</dbReference>
<dbReference type="STRING" id="710685.MycrhN_4371"/>
<evidence type="ECO:0000256" key="7">
    <source>
        <dbReference type="PROSITE-ProRule" id="PRU01091"/>
    </source>
</evidence>
<dbReference type="HOGENOM" id="CLU_000445_30_1_11"/>
<dbReference type="PROSITE" id="PS51755">
    <property type="entry name" value="OMPR_PHOB"/>
    <property type="match status" value="1"/>
</dbReference>
<dbReference type="Proteomes" id="UP000005442">
    <property type="component" value="Chromosome"/>
</dbReference>
<keyword evidence="2" id="KW-0902">Two-component regulatory system</keyword>